<dbReference type="AlphaFoldDB" id="A0A7R9A6Z3"/>
<dbReference type="SUPFAM" id="SSF49417">
    <property type="entry name" value="p53-like transcription factors"/>
    <property type="match status" value="1"/>
</dbReference>
<evidence type="ECO:0000259" key="2">
    <source>
        <dbReference type="Pfam" id="PF02865"/>
    </source>
</evidence>
<evidence type="ECO:0000313" key="4">
    <source>
        <dbReference type="Proteomes" id="UP000677054"/>
    </source>
</evidence>
<dbReference type="GO" id="GO:0003700">
    <property type="term" value="F:DNA-binding transcription factor activity"/>
    <property type="evidence" value="ECO:0007669"/>
    <property type="project" value="InterPro"/>
</dbReference>
<dbReference type="InterPro" id="IPR036535">
    <property type="entry name" value="STAT_N_sf"/>
</dbReference>
<evidence type="ECO:0000256" key="1">
    <source>
        <dbReference type="ARBA" id="ARBA00022999"/>
    </source>
</evidence>
<keyword evidence="4" id="KW-1185">Reference proteome</keyword>
<reference evidence="3" key="1">
    <citation type="submission" date="2020-11" db="EMBL/GenBank/DDBJ databases">
        <authorList>
            <person name="Tran Van P."/>
        </authorList>
    </citation>
    <scope>NUCLEOTIDE SEQUENCE</scope>
</reference>
<protein>
    <recommendedName>
        <fullName evidence="2">STAT transcription factor protein interaction domain-containing protein</fullName>
    </recommendedName>
</protein>
<evidence type="ECO:0000313" key="3">
    <source>
        <dbReference type="EMBL" id="CAD7245635.1"/>
    </source>
</evidence>
<name>A0A7R9A6Z3_9CRUS</name>
<dbReference type="EMBL" id="CAJPEV010000910">
    <property type="protein sequence ID" value="CAG0889454.1"/>
    <property type="molecule type" value="Genomic_DNA"/>
</dbReference>
<dbReference type="InterPro" id="IPR013799">
    <property type="entry name" value="STAT_TF_prot_interaction"/>
</dbReference>
<accession>A0A7R9A6Z3</accession>
<dbReference type="PANTHER" id="PTHR11801">
    <property type="entry name" value="SIGNAL TRANSDUCER AND ACTIVATOR OF TRANSCRIPTION"/>
    <property type="match status" value="1"/>
</dbReference>
<proteinExistence type="predicted"/>
<dbReference type="Pfam" id="PF02865">
    <property type="entry name" value="STAT_int"/>
    <property type="match status" value="1"/>
</dbReference>
<dbReference type="SUPFAM" id="SSF48092">
    <property type="entry name" value="Transcription factor STAT-4 N-domain"/>
    <property type="match status" value="1"/>
</dbReference>
<organism evidence="3">
    <name type="scientific">Darwinula stevensoni</name>
    <dbReference type="NCBI Taxonomy" id="69355"/>
    <lineage>
        <taxon>Eukaryota</taxon>
        <taxon>Metazoa</taxon>
        <taxon>Ecdysozoa</taxon>
        <taxon>Arthropoda</taxon>
        <taxon>Crustacea</taxon>
        <taxon>Oligostraca</taxon>
        <taxon>Ostracoda</taxon>
        <taxon>Podocopa</taxon>
        <taxon>Podocopida</taxon>
        <taxon>Darwinulocopina</taxon>
        <taxon>Darwinuloidea</taxon>
        <taxon>Darwinulidae</taxon>
        <taxon>Darwinula</taxon>
    </lineage>
</organism>
<gene>
    <name evidence="3" type="ORF">DSTB1V02_LOCUS5505</name>
</gene>
<dbReference type="GO" id="GO:0007165">
    <property type="term" value="P:signal transduction"/>
    <property type="evidence" value="ECO:0007669"/>
    <property type="project" value="InterPro"/>
</dbReference>
<dbReference type="InterPro" id="IPR008967">
    <property type="entry name" value="p53-like_TF_DNA-bd_sf"/>
</dbReference>
<dbReference type="OrthoDB" id="19300at2759"/>
<dbReference type="EMBL" id="LR900427">
    <property type="protein sequence ID" value="CAD7245635.1"/>
    <property type="molecule type" value="Genomic_DNA"/>
</dbReference>
<dbReference type="Gene3D" id="1.10.532.10">
    <property type="entry name" value="STAT transcription factor, N-terminal domain"/>
    <property type="match status" value="1"/>
</dbReference>
<keyword evidence="1" id="KW-0727">SH2 domain</keyword>
<feature type="domain" description="STAT transcription factor protein interaction" evidence="2">
    <location>
        <begin position="106"/>
        <end position="148"/>
    </location>
</feature>
<dbReference type="Proteomes" id="UP000677054">
    <property type="component" value="Unassembled WGS sequence"/>
</dbReference>
<dbReference type="InterPro" id="IPR001217">
    <property type="entry name" value="STAT"/>
</dbReference>
<dbReference type="GO" id="GO:0006357">
    <property type="term" value="P:regulation of transcription by RNA polymerase II"/>
    <property type="evidence" value="ECO:0007669"/>
    <property type="project" value="UniProtKB-ARBA"/>
</dbReference>
<sequence length="148" mass="17575">MAWTQSLPAVVIVHWRREVHAWATRVHIFSWSIPSPDHTYLSPSWSQFCKEPPRDRSVTFWFYQILLLNLRFLWKNRSSCIPPTSRFPETPSELSRARASHPPTMALWAKIGQLPPDSLHQVEALYPPDHFPIEVRHYLAHWIEEQNW</sequence>